<feature type="region of interest" description="Disordered" evidence="6">
    <location>
        <begin position="201"/>
        <end position="227"/>
    </location>
</feature>
<dbReference type="GO" id="GO:0005741">
    <property type="term" value="C:mitochondrial outer membrane"/>
    <property type="evidence" value="ECO:0007669"/>
    <property type="project" value="UniProtKB-SubCell"/>
</dbReference>
<dbReference type="FunFam" id="3.40.50.300:FF:000416">
    <property type="entry name" value="p-loop nucleoside triphosphate hydrolase superfamily protein"/>
    <property type="match status" value="1"/>
</dbReference>
<feature type="domain" description="AAA+ ATPase" evidence="7">
    <location>
        <begin position="675"/>
        <end position="812"/>
    </location>
</feature>
<dbReference type="GO" id="GO:0016887">
    <property type="term" value="F:ATP hydrolysis activity"/>
    <property type="evidence" value="ECO:0007669"/>
    <property type="project" value="InterPro"/>
</dbReference>
<keyword evidence="3" id="KW-0472">Membrane</keyword>
<feature type="region of interest" description="Disordered" evidence="6">
    <location>
        <begin position="287"/>
        <end position="314"/>
    </location>
</feature>
<evidence type="ECO:0000256" key="2">
    <source>
        <dbReference type="ARBA" id="ARBA00022741"/>
    </source>
</evidence>
<name>A0A0C9QVZ5_9CONI</name>
<sequence>MMDGRLDRALLLALAVGIAAGTAATVTSIGFPYAFGAAFNALQVRRKREQREQRNRLKSEKIKKAPGKPKESQIYREILQKALIDWKDIDVSLDNFPYYLSDNTKTALLDSVYTFLKRPEFIKYVSNLASVSPRILVTGPPGSEIYQETLVKGLGRYLQINVLVLDCTDVLLEAREMQPSNLQKTADQFPNVPLASSNMNGDVKSKDKSHIHASTLKSPDPITSPVNNCRKKIPDMGLRSVSEWSVVKQPDSDAEDKSMLVTVPSQPVVSGTTVDPPKRLFRKGDRVRYVGPSNGPTTPNLPVSSHRGSSGGKGPLVGSKGRVILLLEENPNKVGVRFDKPVYGGNNMVDLCEDGYGYFCNVLELRLEHSVGEDENKIMFDALIDILSGEASKEPLVLFIKDVERSMMGNLEHYKKLEQLDKAESRVVIIGSHTMDFQKDKGSFGTYSASKSGNSLAPLLDLPFLVNCQDNFMSRLEDIKGESSKSSRALFKLFPTRIYLQQPQDETVAMDWNQQIEQDMERLKAEANRQQLCMVMGSSGVICRDLAELEIKNHMLTHDMAEKVVGWAVSHHLQKDNEPIFYNGKLVITAESMQHSLTELLSVQRTSPTKKSLKDVTCDNEFEKILISEVIPPDELGVTFDSIGALENVKEALRELVMLPLQRPELFAKGQLRKPCRGLLLFGPPGTGKTMLAKAVATEAGANFINISMSTIASKWFGEAEKYVKAVFTLANKIAPSVIFIDEVDSMLGRRGKDSEHSAMRKLKNEFMASWDGLRTRDKERVLVLAATNRPFDLDEAVIRRFPRRLMVDLPDAENRAKILKVILVDEDLAPEFNMEELAAATDGYSGSDLKSLCTTAAYQRIRELLDQESKERERAKSEGQPPPLISKAPELRPISMGDVQKAMEKVRSSVSADARSILELRQWNEQYGEGGTRKVMTLSYFM</sequence>
<dbReference type="SMART" id="SM00382">
    <property type="entry name" value="AAA"/>
    <property type="match status" value="1"/>
</dbReference>
<keyword evidence="2" id="KW-0547">Nucleotide-binding</keyword>
<dbReference type="GO" id="GO:0005524">
    <property type="term" value="F:ATP binding"/>
    <property type="evidence" value="ECO:0007669"/>
    <property type="project" value="UniProtKB-KW"/>
</dbReference>
<accession>A0A0C9QVZ5</accession>
<dbReference type="InterPro" id="IPR003593">
    <property type="entry name" value="AAA+_ATPase"/>
</dbReference>
<keyword evidence="4" id="KW-0067">ATP-binding</keyword>
<feature type="compositionally biased region" description="Basic and acidic residues" evidence="6">
    <location>
        <begin position="869"/>
        <end position="878"/>
    </location>
</feature>
<evidence type="ECO:0000256" key="5">
    <source>
        <dbReference type="ARBA" id="ARBA00023128"/>
    </source>
</evidence>
<dbReference type="Pfam" id="PF24933">
    <property type="entry name" value="DUF7751"/>
    <property type="match status" value="1"/>
</dbReference>
<dbReference type="InterPro" id="IPR051701">
    <property type="entry name" value="Mito_OM_Translocase_MSP1"/>
</dbReference>
<evidence type="ECO:0000256" key="3">
    <source>
        <dbReference type="ARBA" id="ARBA00022787"/>
    </source>
</evidence>
<dbReference type="Gene3D" id="1.10.8.60">
    <property type="match status" value="1"/>
</dbReference>
<dbReference type="Pfam" id="PF00004">
    <property type="entry name" value="AAA"/>
    <property type="match status" value="1"/>
</dbReference>
<dbReference type="InterPro" id="IPR056653">
    <property type="entry name" value="DUF7751"/>
</dbReference>
<protein>
    <submittedName>
        <fullName evidence="8">TSA: Wollemia nobilis Ref_Wollemi_Transcript_4875_3603 transcribed RNA sequence</fullName>
    </submittedName>
</protein>
<dbReference type="EMBL" id="GCHU01004840">
    <property type="protein sequence ID" value="JAG88915.1"/>
    <property type="molecule type" value="Transcribed_RNA"/>
</dbReference>
<evidence type="ECO:0000256" key="6">
    <source>
        <dbReference type="SAM" id="MobiDB-lite"/>
    </source>
</evidence>
<dbReference type="PROSITE" id="PS00674">
    <property type="entry name" value="AAA"/>
    <property type="match status" value="1"/>
</dbReference>
<dbReference type="Pfam" id="PF17862">
    <property type="entry name" value="AAA_lid_3"/>
    <property type="match status" value="1"/>
</dbReference>
<evidence type="ECO:0000256" key="1">
    <source>
        <dbReference type="ARBA" id="ARBA00004572"/>
    </source>
</evidence>
<dbReference type="InterPro" id="IPR027417">
    <property type="entry name" value="P-loop_NTPase"/>
</dbReference>
<dbReference type="InterPro" id="IPR041569">
    <property type="entry name" value="AAA_lid_3"/>
</dbReference>
<feature type="compositionally biased region" description="Polar residues" evidence="6">
    <location>
        <begin position="294"/>
        <end position="308"/>
    </location>
</feature>
<reference evidence="8" key="1">
    <citation type="submission" date="2015-02" db="EMBL/GenBank/DDBJ databases">
        <title>A transcriptome of Wollemia nobilis - a relic of Gondwana.</title>
        <authorList>
            <person name="Chia J.Y."/>
            <person name="Leong Y.S."/>
            <person name="Abdul Karim S."/>
            <person name="Wan Azmi N."/>
            <person name="Hercus R."/>
            <person name="Croft L."/>
        </authorList>
    </citation>
    <scope>NUCLEOTIDE SEQUENCE</scope>
    <source>
        <strain evidence="8">MaeBrown</strain>
        <tissue evidence="8">Leaf</tissue>
    </source>
</reference>
<dbReference type="AlphaFoldDB" id="A0A0C9QVZ5"/>
<dbReference type="InterPro" id="IPR003959">
    <property type="entry name" value="ATPase_AAA_core"/>
</dbReference>
<feature type="region of interest" description="Disordered" evidence="6">
    <location>
        <begin position="869"/>
        <end position="890"/>
    </location>
</feature>
<comment type="subcellular location">
    <subcellularLocation>
        <location evidence="1">Mitochondrion outer membrane</location>
        <topology evidence="1">Single-pass membrane protein</topology>
    </subcellularLocation>
</comment>
<evidence type="ECO:0000256" key="4">
    <source>
        <dbReference type="ARBA" id="ARBA00022840"/>
    </source>
</evidence>
<dbReference type="PANTHER" id="PTHR45644">
    <property type="entry name" value="AAA ATPASE, PUTATIVE (AFU_ORTHOLOGUE AFUA_2G12920)-RELATED-RELATED"/>
    <property type="match status" value="1"/>
</dbReference>
<organism evidence="8">
    <name type="scientific">Wollemia nobilis</name>
    <dbReference type="NCBI Taxonomy" id="56998"/>
    <lineage>
        <taxon>Eukaryota</taxon>
        <taxon>Viridiplantae</taxon>
        <taxon>Streptophyta</taxon>
        <taxon>Embryophyta</taxon>
        <taxon>Tracheophyta</taxon>
        <taxon>Spermatophyta</taxon>
        <taxon>Pinopsida</taxon>
        <taxon>Pinidae</taxon>
        <taxon>Conifers II</taxon>
        <taxon>Araucariales</taxon>
        <taxon>Araucariaceae</taxon>
        <taxon>Wollemia</taxon>
    </lineage>
</organism>
<dbReference type="InterPro" id="IPR003960">
    <property type="entry name" value="ATPase_AAA_CS"/>
</dbReference>
<dbReference type="Gene3D" id="3.40.50.300">
    <property type="entry name" value="P-loop containing nucleotide triphosphate hydrolases"/>
    <property type="match status" value="1"/>
</dbReference>
<evidence type="ECO:0000259" key="7">
    <source>
        <dbReference type="SMART" id="SM00382"/>
    </source>
</evidence>
<dbReference type="SUPFAM" id="SSF52540">
    <property type="entry name" value="P-loop containing nucleoside triphosphate hydrolases"/>
    <property type="match status" value="1"/>
</dbReference>
<proteinExistence type="predicted"/>
<keyword evidence="5" id="KW-0496">Mitochondrion</keyword>
<keyword evidence="3" id="KW-1000">Mitochondrion outer membrane</keyword>
<evidence type="ECO:0000313" key="8">
    <source>
        <dbReference type="EMBL" id="JAG88915.1"/>
    </source>
</evidence>
<dbReference type="PANTHER" id="PTHR45644:SF67">
    <property type="entry name" value="AAA+ ATPASE DOMAIN-CONTAINING PROTEIN"/>
    <property type="match status" value="1"/>
</dbReference>